<evidence type="ECO:0000256" key="5">
    <source>
        <dbReference type="ARBA" id="ARBA00022723"/>
    </source>
</evidence>
<evidence type="ECO:0000256" key="7">
    <source>
        <dbReference type="ARBA" id="ARBA00023004"/>
    </source>
</evidence>
<proteinExistence type="predicted"/>
<dbReference type="PRINTS" id="PR00605">
    <property type="entry name" value="CYTCHROMECIC"/>
</dbReference>
<dbReference type="Proteomes" id="UP000078389">
    <property type="component" value="Unassembled WGS sequence"/>
</dbReference>
<dbReference type="InterPro" id="IPR008168">
    <property type="entry name" value="Cyt_C_IC"/>
</dbReference>
<evidence type="ECO:0000256" key="8">
    <source>
        <dbReference type="PROSITE-ProRule" id="PRU00433"/>
    </source>
</evidence>
<keyword evidence="3 8" id="KW-0349">Heme</keyword>
<dbReference type="STRING" id="1770058.A3840_02950"/>
<dbReference type="InterPro" id="IPR036909">
    <property type="entry name" value="Cyt_c-like_dom_sf"/>
</dbReference>
<evidence type="ECO:0000259" key="9">
    <source>
        <dbReference type="PROSITE" id="PS51007"/>
    </source>
</evidence>
<evidence type="ECO:0000256" key="2">
    <source>
        <dbReference type="ARBA" id="ARBA00022448"/>
    </source>
</evidence>
<keyword evidence="11" id="KW-1185">Reference proteome</keyword>
<dbReference type="PROSITE" id="PS51007">
    <property type="entry name" value="CYTC"/>
    <property type="match status" value="1"/>
</dbReference>
<evidence type="ECO:0000256" key="1">
    <source>
        <dbReference type="ARBA" id="ARBA00001926"/>
    </source>
</evidence>
<evidence type="ECO:0000313" key="11">
    <source>
        <dbReference type="Proteomes" id="UP000078389"/>
    </source>
</evidence>
<evidence type="ECO:0000256" key="6">
    <source>
        <dbReference type="ARBA" id="ARBA00022982"/>
    </source>
</evidence>
<keyword evidence="6" id="KW-0249">Electron transport</keyword>
<dbReference type="SUPFAM" id="SSF46626">
    <property type="entry name" value="Cytochrome c"/>
    <property type="match status" value="1"/>
</dbReference>
<dbReference type="GO" id="GO:0009055">
    <property type="term" value="F:electron transfer activity"/>
    <property type="evidence" value="ECO:0007669"/>
    <property type="project" value="InterPro"/>
</dbReference>
<evidence type="ECO:0000256" key="4">
    <source>
        <dbReference type="ARBA" id="ARBA00022660"/>
    </source>
</evidence>
<keyword evidence="4" id="KW-0679">Respiratory chain</keyword>
<protein>
    <recommendedName>
        <fullName evidence="9">Cytochrome c domain-containing protein</fullName>
    </recommendedName>
</protein>
<gene>
    <name evidence="10" type="ORF">A3840_02950</name>
</gene>
<dbReference type="PANTHER" id="PTHR35008">
    <property type="entry name" value="BLL4482 PROTEIN-RELATED"/>
    <property type="match status" value="1"/>
</dbReference>
<organism evidence="10 11">
    <name type="scientific">Devosia elaeis</name>
    <dbReference type="NCBI Taxonomy" id="1770058"/>
    <lineage>
        <taxon>Bacteria</taxon>
        <taxon>Pseudomonadati</taxon>
        <taxon>Pseudomonadota</taxon>
        <taxon>Alphaproteobacteria</taxon>
        <taxon>Hyphomicrobiales</taxon>
        <taxon>Devosiaceae</taxon>
        <taxon>Devosia</taxon>
    </lineage>
</organism>
<dbReference type="EMBL" id="LVVY01000062">
    <property type="protein sequence ID" value="OAM79675.1"/>
    <property type="molecule type" value="Genomic_DNA"/>
</dbReference>
<accession>A0A178I589</accession>
<dbReference type="PANTHER" id="PTHR35008:SF4">
    <property type="entry name" value="BLL4482 PROTEIN"/>
    <property type="match status" value="1"/>
</dbReference>
<dbReference type="InterPro" id="IPR051459">
    <property type="entry name" value="Cytochrome_c-type_DH"/>
</dbReference>
<evidence type="ECO:0000313" key="10">
    <source>
        <dbReference type="EMBL" id="OAM79675.1"/>
    </source>
</evidence>
<comment type="cofactor">
    <cofactor evidence="1">
        <name>heme c</name>
        <dbReference type="ChEBI" id="CHEBI:61717"/>
    </cofactor>
</comment>
<keyword evidence="5 8" id="KW-0479">Metal-binding</keyword>
<dbReference type="Pfam" id="PF13442">
    <property type="entry name" value="Cytochrome_CBB3"/>
    <property type="match status" value="1"/>
</dbReference>
<dbReference type="GO" id="GO:0020037">
    <property type="term" value="F:heme binding"/>
    <property type="evidence" value="ECO:0007669"/>
    <property type="project" value="InterPro"/>
</dbReference>
<name>A0A178I589_9HYPH</name>
<keyword evidence="7 8" id="KW-0408">Iron</keyword>
<reference evidence="10 11" key="1">
    <citation type="submission" date="2016-03" db="EMBL/GenBank/DDBJ databases">
        <title>Genome sequencing of Devosia sp. S37.</title>
        <authorList>
            <person name="Mohd Nor M."/>
        </authorList>
    </citation>
    <scope>NUCLEOTIDE SEQUENCE [LARGE SCALE GENOMIC DNA]</scope>
    <source>
        <strain evidence="10 11">S37</strain>
    </source>
</reference>
<feature type="domain" description="Cytochrome c" evidence="9">
    <location>
        <begin position="34"/>
        <end position="109"/>
    </location>
</feature>
<evidence type="ECO:0000256" key="3">
    <source>
        <dbReference type="ARBA" id="ARBA00022617"/>
    </source>
</evidence>
<sequence length="125" mass="12848">MALALAAAMLPLHAVWPGAAAMAGEAPSQEVFDAAYNLGRSSFSSNCASCHGANGEGDAGPSLVGNALLAKVNVVTETIIHGYSYMPPFGDVLTDAQVAAIATYIRNSWGNEYGFVSPEDAEAAR</sequence>
<dbReference type="Gene3D" id="1.10.760.10">
    <property type="entry name" value="Cytochrome c-like domain"/>
    <property type="match status" value="1"/>
</dbReference>
<dbReference type="AlphaFoldDB" id="A0A178I589"/>
<keyword evidence="2" id="KW-0813">Transport</keyword>
<dbReference type="GO" id="GO:0005506">
    <property type="term" value="F:iron ion binding"/>
    <property type="evidence" value="ECO:0007669"/>
    <property type="project" value="InterPro"/>
</dbReference>
<dbReference type="InterPro" id="IPR009056">
    <property type="entry name" value="Cyt_c-like_dom"/>
</dbReference>
<comment type="caution">
    <text evidence="10">The sequence shown here is derived from an EMBL/GenBank/DDBJ whole genome shotgun (WGS) entry which is preliminary data.</text>
</comment>